<dbReference type="Gene3D" id="3.60.15.10">
    <property type="entry name" value="Ribonuclease Z/Hydroxyacylglutathione hydrolase-like"/>
    <property type="match status" value="1"/>
</dbReference>
<evidence type="ECO:0000313" key="2">
    <source>
        <dbReference type="EMBL" id="KAK3677260.1"/>
    </source>
</evidence>
<feature type="region of interest" description="Disordered" evidence="1">
    <location>
        <begin position="204"/>
        <end position="262"/>
    </location>
</feature>
<keyword evidence="3" id="KW-1185">Reference proteome</keyword>
<feature type="compositionally biased region" description="Polar residues" evidence="1">
    <location>
        <begin position="213"/>
        <end position="226"/>
    </location>
</feature>
<dbReference type="PANTHER" id="PTHR36142">
    <property type="entry name" value="METALLO-HYDROLASE/OXIDOREDUCTASE SUPERFAMILY PROTEIN"/>
    <property type="match status" value="1"/>
</dbReference>
<proteinExistence type="predicted"/>
<reference evidence="2" key="1">
    <citation type="submission" date="2023-07" db="EMBL/GenBank/DDBJ databases">
        <title>Black Yeasts Isolated from many extreme environments.</title>
        <authorList>
            <person name="Coleine C."/>
            <person name="Stajich J.E."/>
            <person name="Selbmann L."/>
        </authorList>
    </citation>
    <scope>NUCLEOTIDE SEQUENCE</scope>
    <source>
        <strain evidence="2">CCFEE 5485</strain>
    </source>
</reference>
<dbReference type="AlphaFoldDB" id="A0AAE1C446"/>
<evidence type="ECO:0000256" key="1">
    <source>
        <dbReference type="SAM" id="MobiDB-lite"/>
    </source>
</evidence>
<name>A0AAE1C446_9PEZI</name>
<dbReference type="EMBL" id="JAUTXT010000007">
    <property type="protein sequence ID" value="KAK3677260.1"/>
    <property type="molecule type" value="Genomic_DNA"/>
</dbReference>
<evidence type="ECO:0000313" key="3">
    <source>
        <dbReference type="Proteomes" id="UP001274830"/>
    </source>
</evidence>
<organism evidence="2 3">
    <name type="scientific">Recurvomyces mirabilis</name>
    <dbReference type="NCBI Taxonomy" id="574656"/>
    <lineage>
        <taxon>Eukaryota</taxon>
        <taxon>Fungi</taxon>
        <taxon>Dikarya</taxon>
        <taxon>Ascomycota</taxon>
        <taxon>Pezizomycotina</taxon>
        <taxon>Dothideomycetes</taxon>
        <taxon>Dothideomycetidae</taxon>
        <taxon>Mycosphaerellales</taxon>
        <taxon>Teratosphaeriaceae</taxon>
        <taxon>Recurvomyces</taxon>
    </lineage>
</organism>
<dbReference type="Proteomes" id="UP001274830">
    <property type="component" value="Unassembled WGS sequence"/>
</dbReference>
<gene>
    <name evidence="2" type="ORF">LTR78_002798</name>
</gene>
<protein>
    <submittedName>
        <fullName evidence="2">Uncharacterized protein</fullName>
    </submittedName>
</protein>
<dbReference type="SUPFAM" id="SSF56281">
    <property type="entry name" value="Metallo-hydrolase/oxidoreductase"/>
    <property type="match status" value="1"/>
</dbReference>
<comment type="caution">
    <text evidence="2">The sequence shown here is derived from an EMBL/GenBank/DDBJ whole genome shotgun (WGS) entry which is preliminary data.</text>
</comment>
<dbReference type="PANTHER" id="PTHR36142:SF5">
    <property type="entry name" value="METALLO-BETA-LACTAMASE DOMAIN-CONTAINING PROTEIN"/>
    <property type="match status" value="1"/>
</dbReference>
<accession>A0AAE1C446</accession>
<sequence length="419" mass="46907">MSLIIEKLNDDTTFLFAFAPSFAPKDTKTGRKFPGAFTILMDPWLGGPSTILHPSFQVASHTGSAVIKSLTELDPPPDVIVISQDKPDHCHEPTLCSLPKDTKTRILATPGAAKTIKSWKYFEYDIVHIMRPYHPTKAGVLTKIRLEPYTSNSSPGEITIANIPTRRDLTGLHNAIGITYRPPGSLLSTFGDDTISLSDLARAPNKKHELRKSQSAANVSKSTPKPTATRERSDSAPRPIYLDPLGKTQPPLPTHTTTTTTTTLPFSELKRVDSKISQKTRRHREKTLSIIYTPHGLNMHTLNDYTTHHLHRISAYPLTALFHCWNTEENPWILGGKVANGAPSGVEVAAAMEAKHWISTHDEIKDLKGFATIWLRSRRYCHEEVIGMLWEAESRKDRKRRDKTSLKVMDVGERFRIEG</sequence>
<dbReference type="InterPro" id="IPR036866">
    <property type="entry name" value="RibonucZ/Hydroxyglut_hydro"/>
</dbReference>